<accession>A0A161LFA3</accession>
<name>A0A161LFA3_9BACT</name>
<evidence type="ECO:0000256" key="2">
    <source>
        <dbReference type="ARBA" id="ARBA00005336"/>
    </source>
</evidence>
<dbReference type="InterPro" id="IPR026891">
    <property type="entry name" value="Fn3-like"/>
</dbReference>
<dbReference type="Gene3D" id="3.20.20.300">
    <property type="entry name" value="Glycoside hydrolase, family 3, N-terminal domain"/>
    <property type="match status" value="1"/>
</dbReference>
<keyword evidence="5" id="KW-0378">Hydrolase</keyword>
<comment type="caution">
    <text evidence="8">The sequence shown here is derived from an EMBL/GenBank/DDBJ whole genome shotgun (WGS) entry which is preliminary data.</text>
</comment>
<dbReference type="AlphaFoldDB" id="A0A161LFA3"/>
<dbReference type="InterPro" id="IPR051915">
    <property type="entry name" value="Cellulose_Degrad_GH3"/>
</dbReference>
<dbReference type="GO" id="GO:0009251">
    <property type="term" value="P:glucan catabolic process"/>
    <property type="evidence" value="ECO:0007669"/>
    <property type="project" value="TreeGrafter"/>
</dbReference>
<dbReference type="Pfam" id="PF14310">
    <property type="entry name" value="Fn3-like"/>
    <property type="match status" value="1"/>
</dbReference>
<dbReference type="SMART" id="SM01217">
    <property type="entry name" value="Fn3_like"/>
    <property type="match status" value="1"/>
</dbReference>
<dbReference type="SUPFAM" id="SSF51445">
    <property type="entry name" value="(Trans)glycosidases"/>
    <property type="match status" value="1"/>
</dbReference>
<dbReference type="PANTHER" id="PTHR30620:SF16">
    <property type="entry name" value="LYSOSOMAL BETA GLUCOSIDASE"/>
    <property type="match status" value="1"/>
</dbReference>
<dbReference type="FunFam" id="2.60.40.10:FF:000495">
    <property type="entry name" value="Periplasmic beta-glucosidase"/>
    <property type="match status" value="1"/>
</dbReference>
<dbReference type="PRINTS" id="PR00133">
    <property type="entry name" value="GLHYDRLASE3"/>
</dbReference>
<dbReference type="SUPFAM" id="SSF52279">
    <property type="entry name" value="Beta-D-glucan exohydrolase, C-terminal domain"/>
    <property type="match status" value="1"/>
</dbReference>
<dbReference type="GO" id="GO:0008422">
    <property type="term" value="F:beta-glucosidase activity"/>
    <property type="evidence" value="ECO:0007669"/>
    <property type="project" value="UniProtKB-EC"/>
</dbReference>
<dbReference type="EMBL" id="BDCR01000004">
    <property type="protein sequence ID" value="GAT63665.1"/>
    <property type="molecule type" value="Genomic_DNA"/>
</dbReference>
<evidence type="ECO:0000256" key="4">
    <source>
        <dbReference type="ARBA" id="ARBA00022729"/>
    </source>
</evidence>
<feature type="domain" description="Fibronectin type III-like" evidence="7">
    <location>
        <begin position="687"/>
        <end position="756"/>
    </location>
</feature>
<keyword evidence="6" id="KW-0326">Glycosidase</keyword>
<dbReference type="NCBIfam" id="NF011678">
    <property type="entry name" value="PRK15098.1"/>
    <property type="match status" value="1"/>
</dbReference>
<organism evidence="8 9">
    <name type="scientific">Paludibacter jiangxiensis</name>
    <dbReference type="NCBI Taxonomy" id="681398"/>
    <lineage>
        <taxon>Bacteria</taxon>
        <taxon>Pseudomonadati</taxon>
        <taxon>Bacteroidota</taxon>
        <taxon>Bacteroidia</taxon>
        <taxon>Bacteroidales</taxon>
        <taxon>Paludibacteraceae</taxon>
        <taxon>Paludibacter</taxon>
    </lineage>
</organism>
<gene>
    <name evidence="8" type="ORF">PJIAN_4206</name>
</gene>
<reference evidence="9" key="1">
    <citation type="submission" date="2016-04" db="EMBL/GenBank/DDBJ databases">
        <title>Draft genome sequence of Paludibacter jiangxiensis strain NM7.</title>
        <authorList>
            <person name="Qiu Y."/>
            <person name="Matsuura N."/>
            <person name="Ohashi A."/>
            <person name="Tourlousse M.D."/>
            <person name="Sekiguchi Y."/>
        </authorList>
    </citation>
    <scope>NUCLEOTIDE SEQUENCE [LARGE SCALE GENOMIC DNA]</scope>
    <source>
        <strain evidence="9">NM7</strain>
    </source>
</reference>
<dbReference type="InterPro" id="IPR036881">
    <property type="entry name" value="Glyco_hydro_3_C_sf"/>
</dbReference>
<evidence type="ECO:0000256" key="6">
    <source>
        <dbReference type="ARBA" id="ARBA00023295"/>
    </source>
</evidence>
<dbReference type="EC" id="3.2.1.21" evidence="3"/>
<evidence type="ECO:0000256" key="3">
    <source>
        <dbReference type="ARBA" id="ARBA00012744"/>
    </source>
</evidence>
<dbReference type="InterPro" id="IPR013783">
    <property type="entry name" value="Ig-like_fold"/>
</dbReference>
<comment type="similarity">
    <text evidence="2">Belongs to the glycosyl hydrolase 3 family.</text>
</comment>
<dbReference type="InterPro" id="IPR002772">
    <property type="entry name" value="Glyco_hydro_3_C"/>
</dbReference>
<evidence type="ECO:0000256" key="1">
    <source>
        <dbReference type="ARBA" id="ARBA00000448"/>
    </source>
</evidence>
<dbReference type="Pfam" id="PF01915">
    <property type="entry name" value="Glyco_hydro_3_C"/>
    <property type="match status" value="1"/>
</dbReference>
<dbReference type="Pfam" id="PF00933">
    <property type="entry name" value="Glyco_hydro_3"/>
    <property type="match status" value="1"/>
</dbReference>
<dbReference type="PANTHER" id="PTHR30620">
    <property type="entry name" value="PERIPLASMIC BETA-GLUCOSIDASE-RELATED"/>
    <property type="match status" value="1"/>
</dbReference>
<reference evidence="9" key="2">
    <citation type="journal article" date="2017" name="Genome Announc.">
        <title>Draft genome sequence of Paludibacter jiangxiensis NM7(T), a propionate-producing fermentative bacterium.</title>
        <authorList>
            <person name="Qiu Y.-L."/>
            <person name="Tourlousse D.M."/>
            <person name="Matsuura N."/>
            <person name="Ohashi A."/>
            <person name="Sekiguchi Y."/>
        </authorList>
    </citation>
    <scope>NUCLEOTIDE SEQUENCE [LARGE SCALE GENOMIC DNA]</scope>
    <source>
        <strain evidence="9">NM7</strain>
    </source>
</reference>
<proteinExistence type="inferred from homology"/>
<evidence type="ECO:0000313" key="8">
    <source>
        <dbReference type="EMBL" id="GAT63665.1"/>
    </source>
</evidence>
<dbReference type="InterPro" id="IPR017853">
    <property type="entry name" value="GH"/>
</dbReference>
<dbReference type="STRING" id="681398.PJIAN_4206"/>
<evidence type="ECO:0000259" key="7">
    <source>
        <dbReference type="SMART" id="SM01217"/>
    </source>
</evidence>
<keyword evidence="4" id="KW-0732">Signal</keyword>
<sequence>MALFFVIVFVNSDIISNNTYFKIKPMKKLVLASFLLTIPLLAVCQNGEKFVNDLLSKMTLDEKIGQLNQYTSDGAATGKITVDAEKEKQIREGKVGSMLNVMGVDKTRALQEVAIQSRLHIPLLFGLDVIHGLRTTFPIPLAEAASWDMWLMEKSARIAATEASAYGIHWTFAPMVDIARDPRWGRVMEGAGEDTYFGCLAARARVKGFQGAGLGNTDAIMACAKHFAAYGAAVGGRDYNSVDMSLRQLNETYLPPFRAAVESGVATLMNSFNDINGIPATANSYILRDKLKKEWNFKGFVVSDWGSIGEMIPHGYAKDSYDAAKKAILAGSDMDMESRCYRDNLKQLVADGRVPVSFIDDAVKRILLKKYELGLFKDPFRFCNEQRQQQQTNNADNRKAAREIGEKSVVLLENKPVNGKPLLPLSKKNMTLALIGPFAKATVENHGFWSVAFPDDAQRIVSLYDGIALQLDKSSTLLYTKGCNVKDEDTSNFGAAVDLANKADVVILSLGEAPDMSGEAKSRSSIRLPGVQEDLLKRVCATGKPVILLISAGRPLVFNWAADNVPAILYTWWLGTEAGNSIADVLFGEYNPAGKLPMSFPRTEGQIPIYYNHYSTGRPAKNDDDKNYVSAYIDLQNSPRYAFGYGLSYTSFDIANLKLSSDKLKIKGDKLKVTVDVKNTGNYDGEEVVQLYVRDLVGSVVRPVRELKGFQKIFLKKGEMRNVEFTLSPDDLKFYNNDLQHINESGEYDLFVGNSSQAALKGHFELTE</sequence>
<dbReference type="Proteomes" id="UP000076586">
    <property type="component" value="Unassembled WGS sequence"/>
</dbReference>
<evidence type="ECO:0000256" key="5">
    <source>
        <dbReference type="ARBA" id="ARBA00022801"/>
    </source>
</evidence>
<dbReference type="Gene3D" id="3.40.50.1700">
    <property type="entry name" value="Glycoside hydrolase family 3 C-terminal domain"/>
    <property type="match status" value="1"/>
</dbReference>
<comment type="catalytic activity">
    <reaction evidence="1">
        <text>Hydrolysis of terminal, non-reducing beta-D-glucosyl residues with release of beta-D-glucose.</text>
        <dbReference type="EC" id="3.2.1.21"/>
    </reaction>
</comment>
<dbReference type="InterPro" id="IPR036962">
    <property type="entry name" value="Glyco_hydro_3_N_sf"/>
</dbReference>
<protein>
    <recommendedName>
        <fullName evidence="3">beta-glucosidase</fullName>
        <ecNumber evidence="3">3.2.1.21</ecNumber>
    </recommendedName>
</protein>
<dbReference type="Gene3D" id="2.60.40.10">
    <property type="entry name" value="Immunoglobulins"/>
    <property type="match status" value="1"/>
</dbReference>
<dbReference type="InterPro" id="IPR001764">
    <property type="entry name" value="Glyco_hydro_3_N"/>
</dbReference>
<keyword evidence="9" id="KW-1185">Reference proteome</keyword>
<dbReference type="FunFam" id="3.20.20.300:FF:000005">
    <property type="entry name" value="Periplasmic beta-glucosidase"/>
    <property type="match status" value="1"/>
</dbReference>
<evidence type="ECO:0000313" key="9">
    <source>
        <dbReference type="Proteomes" id="UP000076586"/>
    </source>
</evidence>